<dbReference type="GO" id="GO:0045132">
    <property type="term" value="P:meiotic chromosome segregation"/>
    <property type="evidence" value="ECO:0007669"/>
    <property type="project" value="TreeGrafter"/>
</dbReference>
<keyword evidence="8" id="KW-0498">Mitosis</keyword>
<dbReference type="SUPFAM" id="SSF58104">
    <property type="entry name" value="Methyl-accepting chemotaxis protein (MCP) signaling domain"/>
    <property type="match status" value="1"/>
</dbReference>
<proteinExistence type="inferred from homology"/>
<evidence type="ECO:0000256" key="1">
    <source>
        <dbReference type="ARBA" id="ARBA00002772"/>
    </source>
</evidence>
<dbReference type="Gene3D" id="1.10.418.60">
    <property type="entry name" value="Ncd80 complex, Nuf2 subunit"/>
    <property type="match status" value="1"/>
</dbReference>
<dbReference type="OrthoDB" id="8194677at2759"/>
<evidence type="ECO:0000256" key="11">
    <source>
        <dbReference type="ARBA" id="ARBA00023242"/>
    </source>
</evidence>
<evidence type="ECO:0000256" key="4">
    <source>
        <dbReference type="ARBA" id="ARBA00005498"/>
    </source>
</evidence>
<name>A0A2C5ZGI8_9HYPO</name>
<evidence type="ECO:0000256" key="2">
    <source>
        <dbReference type="ARBA" id="ARBA00004123"/>
    </source>
</evidence>
<feature type="region of interest" description="Disordered" evidence="14">
    <location>
        <begin position="49"/>
        <end position="68"/>
    </location>
</feature>
<evidence type="ECO:0000256" key="10">
    <source>
        <dbReference type="ARBA" id="ARBA00023054"/>
    </source>
</evidence>
<dbReference type="AlphaFoldDB" id="A0A2C5ZGI8"/>
<dbReference type="GO" id="GO:0031262">
    <property type="term" value="C:Ndc80 complex"/>
    <property type="evidence" value="ECO:0007669"/>
    <property type="project" value="InterPro"/>
</dbReference>
<keyword evidence="9" id="KW-0995">Kinetochore</keyword>
<sequence>MFLVKLFTCAKPDGDQAAAHDHHITTIVFVTPQTLTCTDCVTTTQLKASTSRDNKPQGRKAIRAQRGENGVQPAIQHHTQLAAECIHDLGFNLSRADLEKPNPAQVQPIFELFADELLNTTREMVQPAMREVAEDMCGEFADVIPTDTRDLVGFYGQLQQLMLACGIKDFSFSDLYKLTPDRLAKIFSHAINLVRFRESQMAVMDEHLGQTESVKKRIEMLRDEVDKLGMQVEQERRNQQATEARTEEKKHRNNKLTELLSTTLSATGNLRSQVDELKDFKSQLVKRLREQSSTLARLRQESERMQSCLRESPSTLHDSVADLRDSLSRESGQADAVEKNHRALQTWVDVIDLVAVHVDESVKALHDIVPDVTREEEKAELSKATADELSKARKKERQLEQDMAMRRRQVDTWGERIKESSTRS</sequence>
<dbReference type="PANTHER" id="PTHR21650">
    <property type="entry name" value="MEMBRALIN/KINETOCHORE PROTEIN NUF2"/>
    <property type="match status" value="1"/>
</dbReference>
<evidence type="ECO:0000256" key="13">
    <source>
        <dbReference type="ARBA" id="ARBA00023328"/>
    </source>
</evidence>
<evidence type="ECO:0000313" key="18">
    <source>
        <dbReference type="Proteomes" id="UP000224854"/>
    </source>
</evidence>
<feature type="domain" description="Kinetochore protein Nuf2 N-terminal" evidence="15">
    <location>
        <begin position="83"/>
        <end position="211"/>
    </location>
</feature>
<comment type="caution">
    <text evidence="17">The sequence shown here is derived from an EMBL/GenBank/DDBJ whole genome shotgun (WGS) entry which is preliminary data.</text>
</comment>
<evidence type="ECO:0000259" key="15">
    <source>
        <dbReference type="Pfam" id="PF03800"/>
    </source>
</evidence>
<dbReference type="InterPro" id="IPR005549">
    <property type="entry name" value="Kinetochore_Nuf2_N"/>
</dbReference>
<evidence type="ECO:0000256" key="5">
    <source>
        <dbReference type="ARBA" id="ARBA00017594"/>
    </source>
</evidence>
<dbReference type="Proteomes" id="UP000224854">
    <property type="component" value="Unassembled WGS sequence"/>
</dbReference>
<evidence type="ECO:0000256" key="6">
    <source>
        <dbReference type="ARBA" id="ARBA00022454"/>
    </source>
</evidence>
<comment type="similarity">
    <text evidence="4">Belongs to the NUF2 family.</text>
</comment>
<comment type="subcellular location">
    <subcellularLocation>
        <location evidence="3">Chromosome</location>
        <location evidence="3">Centromere</location>
        <location evidence="3">Kinetochore</location>
    </subcellularLocation>
    <subcellularLocation>
        <location evidence="2">Nucleus</location>
    </subcellularLocation>
</comment>
<protein>
    <recommendedName>
        <fullName evidence="5">Probable kinetochore protein NUF2</fullName>
    </recommendedName>
</protein>
<evidence type="ECO:0000256" key="3">
    <source>
        <dbReference type="ARBA" id="ARBA00004629"/>
    </source>
</evidence>
<keyword evidence="10" id="KW-0175">Coiled coil</keyword>
<evidence type="ECO:0000259" key="16">
    <source>
        <dbReference type="Pfam" id="PF18595"/>
    </source>
</evidence>
<keyword evidence="6" id="KW-0158">Chromosome</keyword>
<dbReference type="PANTHER" id="PTHR21650:SF2">
    <property type="entry name" value="KINETOCHORE PROTEIN NUF2"/>
    <property type="match status" value="1"/>
</dbReference>
<evidence type="ECO:0000256" key="8">
    <source>
        <dbReference type="ARBA" id="ARBA00022776"/>
    </source>
</evidence>
<feature type="domain" description="Nuf2 DHR10-like" evidence="16">
    <location>
        <begin position="325"/>
        <end position="418"/>
    </location>
</feature>
<dbReference type="InterPro" id="IPR041112">
    <property type="entry name" value="Nuf2_DHR10-like"/>
</dbReference>
<dbReference type="GO" id="GO:0051315">
    <property type="term" value="P:attachment of mitotic spindle microtubules to kinetochore"/>
    <property type="evidence" value="ECO:0007669"/>
    <property type="project" value="TreeGrafter"/>
</dbReference>
<evidence type="ECO:0000256" key="12">
    <source>
        <dbReference type="ARBA" id="ARBA00023306"/>
    </source>
</evidence>
<evidence type="ECO:0000256" key="7">
    <source>
        <dbReference type="ARBA" id="ARBA00022618"/>
    </source>
</evidence>
<dbReference type="InterPro" id="IPR038275">
    <property type="entry name" value="Nuf2_N_sf"/>
</dbReference>
<dbReference type="GO" id="GO:0007052">
    <property type="term" value="P:mitotic spindle organization"/>
    <property type="evidence" value="ECO:0007669"/>
    <property type="project" value="TreeGrafter"/>
</dbReference>
<keyword evidence="13" id="KW-0137">Centromere</keyword>
<dbReference type="GO" id="GO:0005634">
    <property type="term" value="C:nucleus"/>
    <property type="evidence" value="ECO:0007669"/>
    <property type="project" value="UniProtKB-SubCell"/>
</dbReference>
<gene>
    <name evidence="17" type="ORF">CDD82_1965</name>
</gene>
<dbReference type="Pfam" id="PF18595">
    <property type="entry name" value="Nuf2_DHR10-like"/>
    <property type="match status" value="1"/>
</dbReference>
<accession>A0A2C5ZGI8</accession>
<evidence type="ECO:0000256" key="14">
    <source>
        <dbReference type="SAM" id="MobiDB-lite"/>
    </source>
</evidence>
<dbReference type="EMBL" id="NJEU01000164">
    <property type="protein sequence ID" value="PHH80137.1"/>
    <property type="molecule type" value="Genomic_DNA"/>
</dbReference>
<organism evidence="17 18">
    <name type="scientific">Ophiocordyceps australis</name>
    <dbReference type="NCBI Taxonomy" id="1399860"/>
    <lineage>
        <taxon>Eukaryota</taxon>
        <taxon>Fungi</taxon>
        <taxon>Dikarya</taxon>
        <taxon>Ascomycota</taxon>
        <taxon>Pezizomycotina</taxon>
        <taxon>Sordariomycetes</taxon>
        <taxon>Hypocreomycetidae</taxon>
        <taxon>Hypocreales</taxon>
        <taxon>Ophiocordycipitaceae</taxon>
        <taxon>Ophiocordyceps</taxon>
    </lineage>
</organism>
<dbReference type="Pfam" id="PF03800">
    <property type="entry name" value="Nuf2"/>
    <property type="match status" value="1"/>
</dbReference>
<evidence type="ECO:0000256" key="9">
    <source>
        <dbReference type="ARBA" id="ARBA00022838"/>
    </source>
</evidence>
<keyword evidence="11" id="KW-0539">Nucleus</keyword>
<reference evidence="17 18" key="1">
    <citation type="submission" date="2017-06" db="EMBL/GenBank/DDBJ databases">
        <title>Ant-infecting Ophiocordyceps genomes reveal a high diversity of potential behavioral manipulation genes and a possible major role for enterotoxins.</title>
        <authorList>
            <person name="De Bekker C."/>
            <person name="Evans H.C."/>
            <person name="Brachmann A."/>
            <person name="Hughes D.P."/>
        </authorList>
    </citation>
    <scope>NUCLEOTIDE SEQUENCE [LARGE SCALE GENOMIC DNA]</scope>
    <source>
        <strain evidence="17 18">1348a</strain>
    </source>
</reference>
<dbReference type="GO" id="GO:0051301">
    <property type="term" value="P:cell division"/>
    <property type="evidence" value="ECO:0007669"/>
    <property type="project" value="UniProtKB-KW"/>
</dbReference>
<dbReference type="GO" id="GO:0044877">
    <property type="term" value="F:protein-containing complex binding"/>
    <property type="evidence" value="ECO:0007669"/>
    <property type="project" value="TreeGrafter"/>
</dbReference>
<keyword evidence="18" id="KW-1185">Reference proteome</keyword>
<keyword evidence="7" id="KW-0132">Cell division</keyword>
<evidence type="ECO:0000313" key="17">
    <source>
        <dbReference type="EMBL" id="PHH80137.1"/>
    </source>
</evidence>
<keyword evidence="12" id="KW-0131">Cell cycle</keyword>
<feature type="region of interest" description="Disordered" evidence="14">
    <location>
        <begin position="375"/>
        <end position="424"/>
    </location>
</feature>
<dbReference type="GO" id="GO:0051383">
    <property type="term" value="P:kinetochore organization"/>
    <property type="evidence" value="ECO:0007669"/>
    <property type="project" value="TreeGrafter"/>
</dbReference>
<comment type="function">
    <text evidence="1">Acts as a component of the essential kinetochore-associated NDC80 complex, which is required for chromosome segregation and spindle checkpoint activity.</text>
</comment>